<feature type="signal peptide" evidence="1">
    <location>
        <begin position="1"/>
        <end position="19"/>
    </location>
</feature>
<keyword evidence="1" id="KW-0732">Signal</keyword>
<gene>
    <name evidence="2" type="ORF">DGAL_LOCUS703</name>
</gene>
<evidence type="ECO:0000313" key="3">
    <source>
        <dbReference type="Proteomes" id="UP000789390"/>
    </source>
</evidence>
<protein>
    <submittedName>
        <fullName evidence="2">Uncharacterized protein</fullName>
    </submittedName>
</protein>
<accession>A0A8J2RDH5</accession>
<name>A0A8J2RDH5_9CRUS</name>
<comment type="caution">
    <text evidence="2">The sequence shown here is derived from an EMBL/GenBank/DDBJ whole genome shotgun (WGS) entry which is preliminary data.</text>
</comment>
<dbReference type="AlphaFoldDB" id="A0A8J2RDH5"/>
<dbReference type="OrthoDB" id="6360519at2759"/>
<organism evidence="2 3">
    <name type="scientific">Daphnia galeata</name>
    <dbReference type="NCBI Taxonomy" id="27404"/>
    <lineage>
        <taxon>Eukaryota</taxon>
        <taxon>Metazoa</taxon>
        <taxon>Ecdysozoa</taxon>
        <taxon>Arthropoda</taxon>
        <taxon>Crustacea</taxon>
        <taxon>Branchiopoda</taxon>
        <taxon>Diplostraca</taxon>
        <taxon>Cladocera</taxon>
        <taxon>Anomopoda</taxon>
        <taxon>Daphniidae</taxon>
        <taxon>Daphnia</taxon>
    </lineage>
</organism>
<dbReference type="EMBL" id="CAKKLH010000004">
    <property type="protein sequence ID" value="CAH0098618.1"/>
    <property type="molecule type" value="Genomic_DNA"/>
</dbReference>
<feature type="chain" id="PRO_5035320418" evidence="1">
    <location>
        <begin position="20"/>
        <end position="478"/>
    </location>
</feature>
<proteinExistence type="predicted"/>
<keyword evidence="3" id="KW-1185">Reference proteome</keyword>
<evidence type="ECO:0000313" key="2">
    <source>
        <dbReference type="EMBL" id="CAH0098618.1"/>
    </source>
</evidence>
<sequence>MKYLSFLVICCWLSALAVAEEPNANELLPKRHQSLSDSIRLLDVTRGVLRKVTKVRWLSKVPHLDWILQKLNTVHLYVSAGQTLAEKLDPDLLDALSGATESGRSEENWEPRSSSFDDYLNSWRRRPAAIPAYIRKSKTKLSDDDEEELDEEYSASYQERGYYGGGGYSGGGKGYGGGGGYGGGSHGGGSYGGYSSSGGDYGYGGGGHGGSYGGHGGGGSYGGHDGGGSYGGHGGGGSYGGHGGGGSYGGSGGSYGMDSSGKAFSILGGLSFLTFLGVLLYQLATQSAATGRVMDADAPLFMSDFHSTDRLLSENPLLFTQDLSEPPTMVTAEEENVDVLDQMAGVFNGLWRAHRQINSIRPGSSRRCTQRRICETLTANQDVIYDPLVQTATIGMAYWLGNSDSAHTVDRVLQETLGADGSKSPFQDLCSSIVPKCLADSIHPSGLVMLSSSKRRLNPLVVMTPSSSLPTRNEITWS</sequence>
<evidence type="ECO:0000256" key="1">
    <source>
        <dbReference type="SAM" id="SignalP"/>
    </source>
</evidence>
<dbReference type="Proteomes" id="UP000789390">
    <property type="component" value="Unassembled WGS sequence"/>
</dbReference>
<reference evidence="2" key="1">
    <citation type="submission" date="2021-11" db="EMBL/GenBank/DDBJ databases">
        <authorList>
            <person name="Schell T."/>
        </authorList>
    </citation>
    <scope>NUCLEOTIDE SEQUENCE</scope>
    <source>
        <strain evidence="2">M5</strain>
    </source>
</reference>